<dbReference type="SMART" id="SM00086">
    <property type="entry name" value="PAC"/>
    <property type="match status" value="1"/>
</dbReference>
<reference evidence="9" key="1">
    <citation type="submission" date="2018-12" db="EMBL/GenBank/DDBJ databases">
        <title>Tengunoibacter tsumagoiensis gen. nov., sp. nov., Dictyobacter kobayashii sp. nov., D. alpinus sp. nov., and D. joshuensis sp. nov. and description of Dictyobacteraceae fam. nov. within the order Ktedonobacterales isolated from Tengu-no-mugimeshi.</title>
        <authorList>
            <person name="Wang C.M."/>
            <person name="Zheng Y."/>
            <person name="Sakai Y."/>
            <person name="Toyoda A."/>
            <person name="Minakuchi Y."/>
            <person name="Abe K."/>
            <person name="Yokota A."/>
            <person name="Yabe S."/>
        </authorList>
    </citation>
    <scope>NUCLEOTIDE SEQUENCE [LARGE SCALE GENOMIC DNA]</scope>
    <source>
        <strain evidence="9">Uno11</strain>
    </source>
</reference>
<proteinExistence type="predicted"/>
<comment type="caution">
    <text evidence="8">The sequence shown here is derived from an EMBL/GenBank/DDBJ whole genome shotgun (WGS) entry which is preliminary data.</text>
</comment>
<organism evidence="8 9">
    <name type="scientific">Dictyobacter kobayashii</name>
    <dbReference type="NCBI Taxonomy" id="2014872"/>
    <lineage>
        <taxon>Bacteria</taxon>
        <taxon>Bacillati</taxon>
        <taxon>Chloroflexota</taxon>
        <taxon>Ktedonobacteria</taxon>
        <taxon>Ktedonobacterales</taxon>
        <taxon>Dictyobacteraceae</taxon>
        <taxon>Dictyobacter</taxon>
    </lineage>
</organism>
<feature type="domain" description="PAC" evidence="7">
    <location>
        <begin position="99"/>
        <end position="152"/>
    </location>
</feature>
<dbReference type="SUPFAM" id="SSF55785">
    <property type="entry name" value="PYP-like sensor domain (PAS domain)"/>
    <property type="match status" value="1"/>
</dbReference>
<accession>A0A402AWB0</accession>
<dbReference type="InterPro" id="IPR000014">
    <property type="entry name" value="PAS"/>
</dbReference>
<evidence type="ECO:0000256" key="6">
    <source>
        <dbReference type="SAM" id="MobiDB-lite"/>
    </source>
</evidence>
<evidence type="ECO:0000313" key="9">
    <source>
        <dbReference type="Proteomes" id="UP000287188"/>
    </source>
</evidence>
<evidence type="ECO:0000256" key="2">
    <source>
        <dbReference type="ARBA" id="ARBA00012438"/>
    </source>
</evidence>
<dbReference type="Gene3D" id="3.30.450.20">
    <property type="entry name" value="PAS domain"/>
    <property type="match status" value="2"/>
</dbReference>
<sequence length="206" mass="23709">MESDHRSSKTQDLTPSEQSVYTPNNNTDLFLALAHDSADIYWLLTPAGDFHATDCSNWKTFVGDKFSAQYQGWLDCVHPADRAGAQSAFEQAIQSHQATEIEARMRRYDGMYRLIRLHFVPVRDAQGNKLDQIISYGKDITEQKHYQHMSEEQMRLAVGAANIGLWDWDIRTNHLTLNDQCKILFGFPSQNTVSYEQLMGLFFQRI</sequence>
<dbReference type="AlphaFoldDB" id="A0A402AWB0"/>
<feature type="region of interest" description="Disordered" evidence="6">
    <location>
        <begin position="1"/>
        <end position="21"/>
    </location>
</feature>
<dbReference type="PROSITE" id="PS50113">
    <property type="entry name" value="PAC"/>
    <property type="match status" value="1"/>
</dbReference>
<keyword evidence="5" id="KW-0418">Kinase</keyword>
<evidence type="ECO:0000313" key="8">
    <source>
        <dbReference type="EMBL" id="GCE23364.1"/>
    </source>
</evidence>
<dbReference type="GO" id="GO:0004673">
    <property type="term" value="F:protein histidine kinase activity"/>
    <property type="evidence" value="ECO:0007669"/>
    <property type="project" value="UniProtKB-EC"/>
</dbReference>
<dbReference type="EMBL" id="BIFS01000002">
    <property type="protein sequence ID" value="GCE23364.1"/>
    <property type="molecule type" value="Genomic_DNA"/>
</dbReference>
<dbReference type="InterPro" id="IPR052162">
    <property type="entry name" value="Sensor_kinase/Photoreceptor"/>
</dbReference>
<dbReference type="InterPro" id="IPR035965">
    <property type="entry name" value="PAS-like_dom_sf"/>
</dbReference>
<dbReference type="Pfam" id="PF08447">
    <property type="entry name" value="PAS_3"/>
    <property type="match status" value="1"/>
</dbReference>
<feature type="compositionally biased region" description="Polar residues" evidence="6">
    <location>
        <begin position="10"/>
        <end position="21"/>
    </location>
</feature>
<dbReference type="Proteomes" id="UP000287188">
    <property type="component" value="Unassembled WGS sequence"/>
</dbReference>
<comment type="catalytic activity">
    <reaction evidence="1">
        <text>ATP + protein L-histidine = ADP + protein N-phospho-L-histidine.</text>
        <dbReference type="EC" id="2.7.13.3"/>
    </reaction>
</comment>
<keyword evidence="3" id="KW-0597">Phosphoprotein</keyword>
<dbReference type="InterPro" id="IPR001610">
    <property type="entry name" value="PAC"/>
</dbReference>
<evidence type="ECO:0000256" key="3">
    <source>
        <dbReference type="ARBA" id="ARBA00022553"/>
    </source>
</evidence>
<keyword evidence="9" id="KW-1185">Reference proteome</keyword>
<evidence type="ECO:0000256" key="5">
    <source>
        <dbReference type="ARBA" id="ARBA00022777"/>
    </source>
</evidence>
<dbReference type="PANTHER" id="PTHR43304:SF1">
    <property type="entry name" value="PAC DOMAIN-CONTAINING PROTEIN"/>
    <property type="match status" value="1"/>
</dbReference>
<evidence type="ECO:0000256" key="4">
    <source>
        <dbReference type="ARBA" id="ARBA00022679"/>
    </source>
</evidence>
<gene>
    <name evidence="8" type="ORF">KDK_71640</name>
</gene>
<evidence type="ECO:0000256" key="1">
    <source>
        <dbReference type="ARBA" id="ARBA00000085"/>
    </source>
</evidence>
<keyword evidence="4" id="KW-0808">Transferase</keyword>
<dbReference type="PANTHER" id="PTHR43304">
    <property type="entry name" value="PHYTOCHROME-LIKE PROTEIN CPH1"/>
    <property type="match status" value="1"/>
</dbReference>
<dbReference type="CDD" id="cd00130">
    <property type="entry name" value="PAS"/>
    <property type="match status" value="1"/>
</dbReference>
<dbReference type="InterPro" id="IPR013655">
    <property type="entry name" value="PAS_fold_3"/>
</dbReference>
<dbReference type="NCBIfam" id="TIGR00229">
    <property type="entry name" value="sensory_box"/>
    <property type="match status" value="1"/>
</dbReference>
<dbReference type="EC" id="2.7.13.3" evidence="2"/>
<dbReference type="InterPro" id="IPR000700">
    <property type="entry name" value="PAS-assoc_C"/>
</dbReference>
<protein>
    <recommendedName>
        <fullName evidence="2">histidine kinase</fullName>
        <ecNumber evidence="2">2.7.13.3</ecNumber>
    </recommendedName>
</protein>
<evidence type="ECO:0000259" key="7">
    <source>
        <dbReference type="PROSITE" id="PS50113"/>
    </source>
</evidence>
<name>A0A402AWB0_9CHLR</name>